<dbReference type="SUPFAM" id="SSF159245">
    <property type="entry name" value="AttH-like"/>
    <property type="match status" value="1"/>
</dbReference>
<dbReference type="EMBL" id="JANVFT010000119">
    <property type="protein sequence ID" value="KAJ4466016.1"/>
    <property type="molecule type" value="Genomic_DNA"/>
</dbReference>
<evidence type="ECO:0000259" key="2">
    <source>
        <dbReference type="Pfam" id="PF24137"/>
    </source>
</evidence>
<protein>
    <recommendedName>
        <fullName evidence="6">Hydroxyneurosporene synthase</fullName>
    </recommendedName>
</protein>
<proteinExistence type="predicted"/>
<feature type="chain" id="PRO_5045397507" description="Hydroxyneurosporene synthase" evidence="1">
    <location>
        <begin position="25"/>
        <end position="381"/>
    </location>
</feature>
<keyword evidence="5" id="KW-1185">Reference proteome</keyword>
<dbReference type="InterPro" id="IPR056402">
    <property type="entry name" value="DA_N"/>
</dbReference>
<dbReference type="InterPro" id="IPR057722">
    <property type="entry name" value="AsqO/PenF-like_C"/>
</dbReference>
<sequence>MRLPVKSSALLAAIGFLLVEAASASLSVDSQASVVVIPPTVSNGLTEAQFISSTHGLDGPKLSNINSTAFGEVWYFNTVSEDGKYSVVAFFWASPSPSLTAQLQNEKILSAQVIVREDDDIYSANSVFAETAEIFTSAKGTSGLWLGTGCSFSGSQSLSTYSVNFSSPFEITGSIILESVAPAHYKCSSAEAGVDTQILPNFGWVNAIPDAQTTVDLKINAKNIKFKGIGYHDLAWSNAPFFSKAKGSLFTEYQWAHGRIGPYSVVWLVITGSDGTNLTSGYVSRDGKVLGTPCSNVSVTPQFNTSTRQIRRFFAQIDLRHEGTLYAQLDVGGILINDAGFVAGSGGLSGGLSSEAFEHTGVASFEYYRSVQLPEMPSGPQ</sequence>
<dbReference type="Pfam" id="PF25581">
    <property type="entry name" value="AsqO_C"/>
    <property type="match status" value="1"/>
</dbReference>
<feature type="domain" description="AsqO/PenF-like C-terminal" evidence="3">
    <location>
        <begin position="252"/>
        <end position="367"/>
    </location>
</feature>
<gene>
    <name evidence="4" type="ORF">C8R41DRAFT_871711</name>
</gene>
<evidence type="ECO:0000313" key="5">
    <source>
        <dbReference type="Proteomes" id="UP001150217"/>
    </source>
</evidence>
<organism evidence="4 5">
    <name type="scientific">Lentinula lateritia</name>
    <dbReference type="NCBI Taxonomy" id="40482"/>
    <lineage>
        <taxon>Eukaryota</taxon>
        <taxon>Fungi</taxon>
        <taxon>Dikarya</taxon>
        <taxon>Basidiomycota</taxon>
        <taxon>Agaricomycotina</taxon>
        <taxon>Agaricomycetes</taxon>
        <taxon>Agaricomycetidae</taxon>
        <taxon>Agaricales</taxon>
        <taxon>Marasmiineae</taxon>
        <taxon>Omphalotaceae</taxon>
        <taxon>Lentinula</taxon>
    </lineage>
</organism>
<feature type="domain" description="Diels-Alderase N-terminal" evidence="2">
    <location>
        <begin position="32"/>
        <end position="236"/>
    </location>
</feature>
<dbReference type="Pfam" id="PF24137">
    <property type="entry name" value="DA_N"/>
    <property type="match status" value="1"/>
</dbReference>
<evidence type="ECO:0008006" key="6">
    <source>
        <dbReference type="Google" id="ProtNLM"/>
    </source>
</evidence>
<evidence type="ECO:0000256" key="1">
    <source>
        <dbReference type="SAM" id="SignalP"/>
    </source>
</evidence>
<evidence type="ECO:0000313" key="4">
    <source>
        <dbReference type="EMBL" id="KAJ4466016.1"/>
    </source>
</evidence>
<keyword evidence="1" id="KW-0732">Signal</keyword>
<feature type="signal peptide" evidence="1">
    <location>
        <begin position="1"/>
        <end position="24"/>
    </location>
</feature>
<comment type="caution">
    <text evidence="4">The sequence shown here is derived from an EMBL/GenBank/DDBJ whole genome shotgun (WGS) entry which is preliminary data.</text>
</comment>
<evidence type="ECO:0000259" key="3">
    <source>
        <dbReference type="Pfam" id="PF25581"/>
    </source>
</evidence>
<dbReference type="Proteomes" id="UP001150217">
    <property type="component" value="Unassembled WGS sequence"/>
</dbReference>
<accession>A0ABQ8UYK1</accession>
<name>A0ABQ8UYK1_9AGAR</name>
<reference evidence="4" key="1">
    <citation type="submission" date="2022-08" db="EMBL/GenBank/DDBJ databases">
        <title>A Global Phylogenomic Analysis of the Shiitake Genus Lentinula.</title>
        <authorList>
            <consortium name="DOE Joint Genome Institute"/>
            <person name="Sierra-Patev S."/>
            <person name="Min B."/>
            <person name="Naranjo-Ortiz M."/>
            <person name="Looney B."/>
            <person name="Konkel Z."/>
            <person name="Slot J.C."/>
            <person name="Sakamoto Y."/>
            <person name="Steenwyk J.L."/>
            <person name="Rokas A."/>
            <person name="Carro J."/>
            <person name="Camarero S."/>
            <person name="Ferreira P."/>
            <person name="Molpeceres G."/>
            <person name="Ruiz-Duenas F.J."/>
            <person name="Serrano A."/>
            <person name="Henrissat B."/>
            <person name="Drula E."/>
            <person name="Hughes K.W."/>
            <person name="Mata J.L."/>
            <person name="Ishikawa N.K."/>
            <person name="Vargas-Isla R."/>
            <person name="Ushijima S."/>
            <person name="Smith C.A."/>
            <person name="Ahrendt S."/>
            <person name="Andreopoulos W."/>
            <person name="He G."/>
            <person name="Labutti K."/>
            <person name="Lipzen A."/>
            <person name="Ng V."/>
            <person name="Riley R."/>
            <person name="Sandor L."/>
            <person name="Barry K."/>
            <person name="Martinez A.T."/>
            <person name="Xiao Y."/>
            <person name="Gibbons J.G."/>
            <person name="Terashima K."/>
            <person name="Grigoriev I.V."/>
            <person name="Hibbett D.S."/>
        </authorList>
    </citation>
    <scope>NUCLEOTIDE SEQUENCE</scope>
    <source>
        <strain evidence="4">RHP3577 ss4</strain>
    </source>
</reference>